<dbReference type="EMBL" id="PGOL01000918">
    <property type="protein sequence ID" value="PKI62868.1"/>
    <property type="molecule type" value="Genomic_DNA"/>
</dbReference>
<dbReference type="Pfam" id="PF12776">
    <property type="entry name" value="Myb_DNA-bind_3"/>
    <property type="match status" value="1"/>
</dbReference>
<dbReference type="Pfam" id="PF26138">
    <property type="entry name" value="DUF8040"/>
    <property type="match status" value="1"/>
</dbReference>
<dbReference type="PANTHER" id="PTHR22930:SF221">
    <property type="entry name" value="NUCLEASE HARBI1"/>
    <property type="match status" value="1"/>
</dbReference>
<accession>A0A2I0K2U3</accession>
<evidence type="ECO:0000259" key="1">
    <source>
        <dbReference type="Pfam" id="PF12776"/>
    </source>
</evidence>
<dbReference type="PANTHER" id="PTHR22930">
    <property type="match status" value="1"/>
</dbReference>
<proteinExistence type="predicted"/>
<gene>
    <name evidence="3" type="ORF">CRG98_016705</name>
</gene>
<evidence type="ECO:0000313" key="3">
    <source>
        <dbReference type="EMBL" id="PKI62868.1"/>
    </source>
</evidence>
<comment type="caution">
    <text evidence="3">The sequence shown here is derived from an EMBL/GenBank/DDBJ whole genome shotgun (WGS) entry which is preliminary data.</text>
</comment>
<dbReference type="InterPro" id="IPR045249">
    <property type="entry name" value="HARBI1-like"/>
</dbReference>
<organism evidence="3 4">
    <name type="scientific">Punica granatum</name>
    <name type="common">Pomegranate</name>
    <dbReference type="NCBI Taxonomy" id="22663"/>
    <lineage>
        <taxon>Eukaryota</taxon>
        <taxon>Viridiplantae</taxon>
        <taxon>Streptophyta</taxon>
        <taxon>Embryophyta</taxon>
        <taxon>Tracheophyta</taxon>
        <taxon>Spermatophyta</taxon>
        <taxon>Magnoliopsida</taxon>
        <taxon>eudicotyledons</taxon>
        <taxon>Gunneridae</taxon>
        <taxon>Pentapetalae</taxon>
        <taxon>rosids</taxon>
        <taxon>malvids</taxon>
        <taxon>Myrtales</taxon>
        <taxon>Lythraceae</taxon>
        <taxon>Punica</taxon>
    </lineage>
</organism>
<sequence length="337" mass="38888">MAPKGDGIVEWTDELESAFVDIMVDKFQRTHTSSWKLKDWEQISRELEEKFPGVILGIDKVKIKAQRLKTQYTQFTELIRHTGVGWDGPTNTVKANPDIWDKFIKRIMARYVNSLRYDNSSSDDDDSSVDDLPVLLTIHDAMSEQQVPRARPCRTSALRGSEYINEVLSNDTTCYENFRMDPHVFHNLCDTLRANYGIRNTRKCMTVEEMLGMFLLVVAHSTRYAVVAERFQHSKETVSRAFNLILQGLHSLVPTYIRPRNVEEQPEIRGCRQWYPFFRHCIRAIDGTHVKAIMPASVRGAYRDRNGDITQNVLAVCSHQMIITYVMTGWEGSAHRL</sequence>
<dbReference type="AlphaFoldDB" id="A0A2I0K2U3"/>
<reference evidence="3 4" key="1">
    <citation type="submission" date="2017-11" db="EMBL/GenBank/DDBJ databases">
        <title>De-novo sequencing of pomegranate (Punica granatum L.) genome.</title>
        <authorList>
            <person name="Akparov Z."/>
            <person name="Amiraslanov A."/>
            <person name="Hajiyeva S."/>
            <person name="Abbasov M."/>
            <person name="Kaur K."/>
            <person name="Hamwieh A."/>
            <person name="Solovyev V."/>
            <person name="Salamov A."/>
            <person name="Braich B."/>
            <person name="Kosarev P."/>
            <person name="Mahmoud A."/>
            <person name="Hajiyev E."/>
            <person name="Babayeva S."/>
            <person name="Izzatullayeva V."/>
            <person name="Mammadov A."/>
            <person name="Mammadov A."/>
            <person name="Sharifova S."/>
            <person name="Ojaghi J."/>
            <person name="Eynullazada K."/>
            <person name="Bayramov B."/>
            <person name="Abdulazimova A."/>
            <person name="Shahmuradov I."/>
        </authorList>
    </citation>
    <scope>NUCLEOTIDE SEQUENCE [LARGE SCALE GENOMIC DNA]</scope>
    <source>
        <strain evidence="4">cv. AG2017</strain>
        <tissue evidence="3">Leaf</tissue>
    </source>
</reference>
<feature type="domain" description="DUF8040" evidence="2">
    <location>
        <begin position="155"/>
        <end position="249"/>
    </location>
</feature>
<feature type="domain" description="Myb/SANT-like" evidence="1">
    <location>
        <begin position="10"/>
        <end position="103"/>
    </location>
</feature>
<keyword evidence="4" id="KW-1185">Reference proteome</keyword>
<name>A0A2I0K2U3_PUNGR</name>
<evidence type="ECO:0000313" key="4">
    <source>
        <dbReference type="Proteomes" id="UP000233551"/>
    </source>
</evidence>
<dbReference type="STRING" id="22663.A0A2I0K2U3"/>
<evidence type="ECO:0000259" key="2">
    <source>
        <dbReference type="Pfam" id="PF26138"/>
    </source>
</evidence>
<dbReference type="Proteomes" id="UP000233551">
    <property type="component" value="Unassembled WGS sequence"/>
</dbReference>
<protein>
    <submittedName>
        <fullName evidence="3">Uncharacterized protein</fullName>
    </submittedName>
</protein>
<dbReference type="InterPro" id="IPR024752">
    <property type="entry name" value="Myb/SANT-like_dom"/>
</dbReference>
<dbReference type="InterPro" id="IPR058353">
    <property type="entry name" value="DUF8040"/>
</dbReference>